<name>A0A8J8T6R8_HALGN</name>
<dbReference type="AlphaFoldDB" id="A0A8J8T6R8"/>
<dbReference type="EMBL" id="RRYP01003882">
    <property type="protein sequence ID" value="TNV83388.1"/>
    <property type="molecule type" value="Genomic_DNA"/>
</dbReference>
<organism evidence="1 2">
    <name type="scientific">Halteria grandinella</name>
    <dbReference type="NCBI Taxonomy" id="5974"/>
    <lineage>
        <taxon>Eukaryota</taxon>
        <taxon>Sar</taxon>
        <taxon>Alveolata</taxon>
        <taxon>Ciliophora</taxon>
        <taxon>Intramacronucleata</taxon>
        <taxon>Spirotrichea</taxon>
        <taxon>Stichotrichia</taxon>
        <taxon>Sporadotrichida</taxon>
        <taxon>Halteriidae</taxon>
        <taxon>Halteria</taxon>
    </lineage>
</organism>
<dbReference type="InterPro" id="IPR015915">
    <property type="entry name" value="Kelch-typ_b-propeller"/>
</dbReference>
<comment type="caution">
    <text evidence="1">The sequence shown here is derived from an EMBL/GenBank/DDBJ whole genome shotgun (WGS) entry which is preliminary data.</text>
</comment>
<dbReference type="Proteomes" id="UP000785679">
    <property type="component" value="Unassembled WGS sequence"/>
</dbReference>
<keyword evidence="2" id="KW-1185">Reference proteome</keyword>
<accession>A0A8J8T6R8</accession>
<evidence type="ECO:0000313" key="1">
    <source>
        <dbReference type="EMBL" id="TNV83388.1"/>
    </source>
</evidence>
<evidence type="ECO:0000313" key="2">
    <source>
        <dbReference type="Proteomes" id="UP000785679"/>
    </source>
</evidence>
<dbReference type="Gene3D" id="2.120.10.80">
    <property type="entry name" value="Kelch-type beta propeller"/>
    <property type="match status" value="1"/>
</dbReference>
<protein>
    <submittedName>
        <fullName evidence="1">Uncharacterized protein</fullName>
    </submittedName>
</protein>
<reference evidence="1" key="1">
    <citation type="submission" date="2019-06" db="EMBL/GenBank/DDBJ databases">
        <authorList>
            <person name="Zheng W."/>
        </authorList>
    </citation>
    <scope>NUCLEOTIDE SEQUENCE</scope>
    <source>
        <strain evidence="1">QDHG01</strain>
    </source>
</reference>
<gene>
    <name evidence="1" type="ORF">FGO68_gene6235</name>
</gene>
<sequence length="545" mass="61997">MRMYRMFARDVERKFEKVTQLGYSQMLFAVEEGNLAVEDERGGQGALKFLENLEECLANNKVCCELFQKYSANLKRQYSSLADDQLPLIPFFGTPLQVPQLAPQQAAQPMPYPILYISQTPPIGGAGVDPASRMGTINREACKHGEFKPIVGGPVDKLWCRVGNCIANIKHDDQIPQVQCYLCLRCEAVFCFQCYNLFTGNRTLTELLHYDRLPHLEMLPISTSFKRDQETRNAAVQRGCQIKLDKQSQGYLGAKVLQFSKFVTIDEKYHLCVEGTEGKEYNSVTLPTGKISLYDLTDYKKIQPCLNIQWTLPHKPLHPATALSKKKRLFILGGLIAEQQDFLENWTKECYRIDITSKDTANAVQKFWDLPEVLIGPSACVVMRKYQAQAQDQDEIIVSGLSFATGKTVLYHYSSKIDAWVPLSLPDGVQATHFHIGTQCFMRSPSSYSLLLYGGLSFIQGNFNATNAIYLIEFDFHGRSELKKQAIFEEKDYFLDNQVLWGEYGFKAVGRYAVHQIEVSQDKITAEKFYKIQKADAKYPQIEDE</sequence>
<proteinExistence type="predicted"/>